<reference evidence="2" key="1">
    <citation type="submission" date="2021-01" db="EMBL/GenBank/DDBJ databases">
        <title>Whole genome shotgun sequence of Actinoplanes nipponensis NBRC 14063.</title>
        <authorList>
            <person name="Komaki H."/>
            <person name="Tamura T."/>
        </authorList>
    </citation>
    <scope>NUCLEOTIDE SEQUENCE</scope>
    <source>
        <strain evidence="2">NBRC 14063</strain>
    </source>
</reference>
<dbReference type="PRINTS" id="PR00038">
    <property type="entry name" value="HTHLUXR"/>
</dbReference>
<sequence length="781" mass="84968">MRTARQPRGNLPAELSSFVGRTRERAELKRLLAVSRQVTITGIGGVGKTRTAIRLAAEVRRAFPDGVWLVDLSMLTEAEQVTEAITQALGVQDQTVRPPVDSLAGYLENRRLLLILDTCEHVVEACGGLVERLLRAAPGLQVLATSRQPLGTHGEHVFLLHPLPVSGPDGPPADREQDAAVLLFAERAAAAAPGFAVTAGNRAVVARLCRRLDGIPLGIELAAVRTRALPVERIASLVDEWFADGDHLLHRAGGGRHESLRTAIDGSYALCSPDERAVWARAAVFADGFGLDAVRDICDGTLELVAGLVDKSVLVRDAPAGDRYRMLDTIREYGLEILRATGEEHATRCRHRDFYLRLARRFDDEWHGPDQLAWFERLIREHPNVRAALDFSLADPRERHAGLELAVRLRYFWFACGHPREGRRYLERAAAAASEPAPMLTAALWLCAWLCALQGDLDAALDRLAACRPYAEQQGDVAASGWIAYVTGIVATLRGDPSGALAELEEAVRLHTGQGEPDDGFFVALPGLAVTLAILGDVDRAVAVNDENLRLCANRPELWGRSYADYVRAVIEVTRGDPVAAVERGRAALWAKRQFGDHAGCAMVVDTLASAASAQGDGDRAARLIAVAHRIWENVGRPQMGSPYLSESRGWAERRARELLGDRRFEAVLAEGLAYDPDTGMTYALDEPRPGAGAEPAAAWAPLTRREREVAGLIADGLTNQQIADRLVIGRRTANTHVEHILTKLDFSARAQIAAWVGARRGAADRHRSGDRFAAATGRRG</sequence>
<accession>A0A919JR43</accession>
<dbReference type="InterPro" id="IPR036388">
    <property type="entry name" value="WH-like_DNA-bd_sf"/>
</dbReference>
<proteinExistence type="predicted"/>
<dbReference type="Gene3D" id="1.10.10.10">
    <property type="entry name" value="Winged helix-like DNA-binding domain superfamily/Winged helix DNA-binding domain"/>
    <property type="match status" value="1"/>
</dbReference>
<dbReference type="InterPro" id="IPR027417">
    <property type="entry name" value="P-loop_NTPase"/>
</dbReference>
<dbReference type="PROSITE" id="PS50043">
    <property type="entry name" value="HTH_LUXR_2"/>
    <property type="match status" value="1"/>
</dbReference>
<dbReference type="SMART" id="SM00421">
    <property type="entry name" value="HTH_LUXR"/>
    <property type="match status" value="1"/>
</dbReference>
<dbReference type="EMBL" id="BOMQ01000092">
    <property type="protein sequence ID" value="GIE53927.1"/>
    <property type="molecule type" value="Genomic_DNA"/>
</dbReference>
<dbReference type="RefSeq" id="WP_239131021.1">
    <property type="nucleotide sequence ID" value="NZ_BAAAYJ010000090.1"/>
</dbReference>
<evidence type="ECO:0000313" key="2">
    <source>
        <dbReference type="EMBL" id="GIE53927.1"/>
    </source>
</evidence>
<gene>
    <name evidence="2" type="ORF">Ani05nite_74610</name>
</gene>
<dbReference type="Gene3D" id="1.25.40.10">
    <property type="entry name" value="Tetratricopeptide repeat domain"/>
    <property type="match status" value="1"/>
</dbReference>
<dbReference type="InterPro" id="IPR011990">
    <property type="entry name" value="TPR-like_helical_dom_sf"/>
</dbReference>
<dbReference type="SUPFAM" id="SSF52540">
    <property type="entry name" value="P-loop containing nucleoside triphosphate hydrolases"/>
    <property type="match status" value="1"/>
</dbReference>
<dbReference type="GO" id="GO:0043531">
    <property type="term" value="F:ADP binding"/>
    <property type="evidence" value="ECO:0007669"/>
    <property type="project" value="InterPro"/>
</dbReference>
<evidence type="ECO:0000259" key="1">
    <source>
        <dbReference type="PROSITE" id="PS50043"/>
    </source>
</evidence>
<name>A0A919JR43_9ACTN</name>
<feature type="domain" description="HTH luxR-type" evidence="1">
    <location>
        <begin position="696"/>
        <end position="761"/>
    </location>
</feature>
<evidence type="ECO:0000313" key="3">
    <source>
        <dbReference type="Proteomes" id="UP000647172"/>
    </source>
</evidence>
<dbReference type="GO" id="GO:0006355">
    <property type="term" value="P:regulation of DNA-templated transcription"/>
    <property type="evidence" value="ECO:0007669"/>
    <property type="project" value="InterPro"/>
</dbReference>
<comment type="caution">
    <text evidence="2">The sequence shown here is derived from an EMBL/GenBank/DDBJ whole genome shotgun (WGS) entry which is preliminary data.</text>
</comment>
<dbReference type="Proteomes" id="UP000647172">
    <property type="component" value="Unassembled WGS sequence"/>
</dbReference>
<dbReference type="GO" id="GO:0003677">
    <property type="term" value="F:DNA binding"/>
    <property type="evidence" value="ECO:0007669"/>
    <property type="project" value="InterPro"/>
</dbReference>
<keyword evidence="3" id="KW-1185">Reference proteome</keyword>
<dbReference type="SUPFAM" id="SSF48452">
    <property type="entry name" value="TPR-like"/>
    <property type="match status" value="1"/>
</dbReference>
<dbReference type="PANTHER" id="PTHR47691">
    <property type="entry name" value="REGULATOR-RELATED"/>
    <property type="match status" value="1"/>
</dbReference>
<protein>
    <submittedName>
        <fullName evidence="2">LuxR family transcriptional regulator</fullName>
    </submittedName>
</protein>
<dbReference type="SUPFAM" id="SSF46894">
    <property type="entry name" value="C-terminal effector domain of the bipartite response regulators"/>
    <property type="match status" value="1"/>
</dbReference>
<dbReference type="InterPro" id="IPR016032">
    <property type="entry name" value="Sig_transdc_resp-reg_C-effctor"/>
</dbReference>
<dbReference type="AlphaFoldDB" id="A0A919JR43"/>
<organism evidence="2 3">
    <name type="scientific">Actinoplanes nipponensis</name>
    <dbReference type="NCBI Taxonomy" id="135950"/>
    <lineage>
        <taxon>Bacteria</taxon>
        <taxon>Bacillati</taxon>
        <taxon>Actinomycetota</taxon>
        <taxon>Actinomycetes</taxon>
        <taxon>Micromonosporales</taxon>
        <taxon>Micromonosporaceae</taxon>
        <taxon>Actinoplanes</taxon>
    </lineage>
</organism>
<dbReference type="InterPro" id="IPR002182">
    <property type="entry name" value="NB-ARC"/>
</dbReference>
<dbReference type="Gene3D" id="3.40.50.300">
    <property type="entry name" value="P-loop containing nucleotide triphosphate hydrolases"/>
    <property type="match status" value="1"/>
</dbReference>
<dbReference type="InterPro" id="IPR000792">
    <property type="entry name" value="Tscrpt_reg_LuxR_C"/>
</dbReference>
<dbReference type="PANTHER" id="PTHR47691:SF3">
    <property type="entry name" value="HTH-TYPE TRANSCRIPTIONAL REGULATOR RV0890C-RELATED"/>
    <property type="match status" value="1"/>
</dbReference>
<dbReference type="CDD" id="cd06170">
    <property type="entry name" value="LuxR_C_like"/>
    <property type="match status" value="1"/>
</dbReference>
<dbReference type="Pfam" id="PF00196">
    <property type="entry name" value="GerE"/>
    <property type="match status" value="1"/>
</dbReference>
<dbReference type="Pfam" id="PF00931">
    <property type="entry name" value="NB-ARC"/>
    <property type="match status" value="1"/>
</dbReference>